<dbReference type="Proteomes" id="UP001209083">
    <property type="component" value="Chromosome"/>
</dbReference>
<dbReference type="PANTHER" id="PTHR42951:SF4">
    <property type="entry name" value="ACYL-COENZYME A THIOESTERASE MBLAC2"/>
    <property type="match status" value="1"/>
</dbReference>
<proteinExistence type="predicted"/>
<dbReference type="RefSeq" id="WP_349640945.1">
    <property type="nucleotide sequence ID" value="NZ_CP090958.1"/>
</dbReference>
<dbReference type="PANTHER" id="PTHR42951">
    <property type="entry name" value="METALLO-BETA-LACTAMASE DOMAIN-CONTAINING"/>
    <property type="match status" value="1"/>
</dbReference>
<evidence type="ECO:0000259" key="1">
    <source>
        <dbReference type="SMART" id="SM00849"/>
    </source>
</evidence>
<gene>
    <name evidence="2" type="ORF">LWF01_15690</name>
</gene>
<feature type="domain" description="Metallo-beta-lactamase" evidence="1">
    <location>
        <begin position="31"/>
        <end position="232"/>
    </location>
</feature>
<accession>A0ABY8QYT8</accession>
<dbReference type="InterPro" id="IPR036866">
    <property type="entry name" value="RibonucZ/Hydroxyglut_hydro"/>
</dbReference>
<keyword evidence="3" id="KW-1185">Reference proteome</keyword>
<dbReference type="Pfam" id="PF00753">
    <property type="entry name" value="Lactamase_B"/>
    <property type="match status" value="1"/>
</dbReference>
<dbReference type="InterPro" id="IPR001279">
    <property type="entry name" value="Metallo-B-lactamas"/>
</dbReference>
<protein>
    <submittedName>
        <fullName evidence="2">MBL fold metallo-hydrolase</fullName>
    </submittedName>
</protein>
<name>A0ABY8QYT8_9MICO</name>
<evidence type="ECO:0000313" key="3">
    <source>
        <dbReference type="Proteomes" id="UP001209083"/>
    </source>
</evidence>
<dbReference type="SUPFAM" id="SSF56281">
    <property type="entry name" value="Metallo-hydrolase/oxidoreductase"/>
    <property type="match status" value="1"/>
</dbReference>
<dbReference type="InterPro" id="IPR050855">
    <property type="entry name" value="NDM-1-like"/>
</dbReference>
<organism evidence="2 3">
    <name type="scientific">Saxibacter everestensis</name>
    <dbReference type="NCBI Taxonomy" id="2909229"/>
    <lineage>
        <taxon>Bacteria</taxon>
        <taxon>Bacillati</taxon>
        <taxon>Actinomycetota</taxon>
        <taxon>Actinomycetes</taxon>
        <taxon>Micrococcales</taxon>
        <taxon>Brevibacteriaceae</taxon>
        <taxon>Saxibacter</taxon>
    </lineage>
</organism>
<dbReference type="EMBL" id="CP090958">
    <property type="protein sequence ID" value="WGW14142.1"/>
    <property type="molecule type" value="Genomic_DNA"/>
</dbReference>
<evidence type="ECO:0000313" key="2">
    <source>
        <dbReference type="EMBL" id="WGW14142.1"/>
    </source>
</evidence>
<dbReference type="SMART" id="SM00849">
    <property type="entry name" value="Lactamase_B"/>
    <property type="match status" value="1"/>
</dbReference>
<dbReference type="Gene3D" id="3.60.15.10">
    <property type="entry name" value="Ribonuclease Z/Hydroxyacylglutathione hydrolase-like"/>
    <property type="match status" value="1"/>
</dbReference>
<reference evidence="2 3" key="1">
    <citation type="submission" date="2023-05" db="EMBL/GenBank/DDBJ databases">
        <title>Lithophilousrod everest ZFBP1038 complete genpme.</title>
        <authorList>
            <person name="Tian M."/>
        </authorList>
    </citation>
    <scope>NUCLEOTIDE SEQUENCE [LARGE SCALE GENOMIC DNA]</scope>
    <source>
        <strain evidence="2 3">ZFBP1038</strain>
    </source>
</reference>
<sequence length="257" mass="27769">MLKAVAPWFIRESYDNGITRIVEPHVHPLLRASIWHIRGERDLWIDAGTGIASLPTAFPELCEHDPLLVLTHAHVDHAGGADAFDQVFMHAFELDALPTVSSMPLDAATVVKRLGIGREPLGEELPEMLVDAVPPGPEVQAISGAGPTTPMRTIVEGDQIDLGDRTFTVRELPGHTPGSIGLHCRESRILVTGDALYEGTLIDDLPTSDGVAYAQTMRTILSLDIDLVLPGHGPPLAGMKAKVIAQRYLDTRPHSGE</sequence>